<name>A0AAN8MLB9_9TELE</name>
<dbReference type="Proteomes" id="UP001356427">
    <property type="component" value="Unassembled WGS sequence"/>
</dbReference>
<feature type="region of interest" description="Disordered" evidence="1">
    <location>
        <begin position="1"/>
        <end position="20"/>
    </location>
</feature>
<feature type="compositionally biased region" description="Basic and acidic residues" evidence="1">
    <location>
        <begin position="1"/>
        <end position="12"/>
    </location>
</feature>
<proteinExistence type="predicted"/>
<accession>A0AAN8MLB9</accession>
<evidence type="ECO:0000313" key="2">
    <source>
        <dbReference type="EMBL" id="KAK6329351.1"/>
    </source>
</evidence>
<dbReference type="AlphaFoldDB" id="A0AAN8MLB9"/>
<dbReference type="EMBL" id="JAGTTL010000001">
    <property type="protein sequence ID" value="KAK6329351.1"/>
    <property type="molecule type" value="Genomic_DNA"/>
</dbReference>
<reference evidence="2 3" key="1">
    <citation type="submission" date="2021-04" db="EMBL/GenBank/DDBJ databases">
        <authorList>
            <person name="De Guttry C."/>
            <person name="Zahm M."/>
            <person name="Klopp C."/>
            <person name="Cabau C."/>
            <person name="Louis A."/>
            <person name="Berthelot C."/>
            <person name="Parey E."/>
            <person name="Roest Crollius H."/>
            <person name="Montfort J."/>
            <person name="Robinson-Rechavi M."/>
            <person name="Bucao C."/>
            <person name="Bouchez O."/>
            <person name="Gislard M."/>
            <person name="Lluch J."/>
            <person name="Milhes M."/>
            <person name="Lampietro C."/>
            <person name="Lopez Roques C."/>
            <person name="Donnadieu C."/>
            <person name="Braasch I."/>
            <person name="Desvignes T."/>
            <person name="Postlethwait J."/>
            <person name="Bobe J."/>
            <person name="Wedekind C."/>
            <person name="Guiguen Y."/>
        </authorList>
    </citation>
    <scope>NUCLEOTIDE SEQUENCE [LARGE SCALE GENOMIC DNA]</scope>
    <source>
        <strain evidence="2">Cs_M1</strain>
        <tissue evidence="2">Blood</tissue>
    </source>
</reference>
<keyword evidence="3" id="KW-1185">Reference proteome</keyword>
<protein>
    <submittedName>
        <fullName evidence="2">Uncharacterized protein</fullName>
    </submittedName>
</protein>
<sequence>MELPRNKEDGPVKRSTRFRAAKKKVGETAEELRHFKFLSVSFMAQLLASGSFVGMVAECGDIVEDSLQKLQQSLLEESHSTATLWLPVWRRTLTNQLPSSVEPCSIRLTMSWTK</sequence>
<gene>
    <name evidence="2" type="ORF">J4Q44_G00013290</name>
</gene>
<evidence type="ECO:0000256" key="1">
    <source>
        <dbReference type="SAM" id="MobiDB-lite"/>
    </source>
</evidence>
<comment type="caution">
    <text evidence="2">The sequence shown here is derived from an EMBL/GenBank/DDBJ whole genome shotgun (WGS) entry which is preliminary data.</text>
</comment>
<evidence type="ECO:0000313" key="3">
    <source>
        <dbReference type="Proteomes" id="UP001356427"/>
    </source>
</evidence>
<organism evidence="2 3">
    <name type="scientific">Coregonus suidteri</name>
    <dbReference type="NCBI Taxonomy" id="861788"/>
    <lineage>
        <taxon>Eukaryota</taxon>
        <taxon>Metazoa</taxon>
        <taxon>Chordata</taxon>
        <taxon>Craniata</taxon>
        <taxon>Vertebrata</taxon>
        <taxon>Euteleostomi</taxon>
        <taxon>Actinopterygii</taxon>
        <taxon>Neopterygii</taxon>
        <taxon>Teleostei</taxon>
        <taxon>Protacanthopterygii</taxon>
        <taxon>Salmoniformes</taxon>
        <taxon>Salmonidae</taxon>
        <taxon>Coregoninae</taxon>
        <taxon>Coregonus</taxon>
    </lineage>
</organism>